<comment type="caution">
    <text evidence="17">The sequence shown here is derived from an EMBL/GenBank/DDBJ whole genome shotgun (WGS) entry which is preliminary data.</text>
</comment>
<dbReference type="PATRIC" id="fig|110500.4.peg.334"/>
<protein>
    <recommendedName>
        <fullName evidence="3">histidine kinase</fullName>
        <ecNumber evidence="3">2.7.13.3</ecNumber>
    </recommendedName>
</protein>
<dbReference type="FunFam" id="3.30.450.20:FF:000018">
    <property type="entry name" value="Sensor histidine kinase DcuS"/>
    <property type="match status" value="1"/>
</dbReference>
<reference evidence="18" key="1">
    <citation type="journal article" date="2015" name="MBio">
        <title>Genome-Resolved Metagenomic Analysis Reveals Roles for Candidate Phyla and Other Microbial Community Members in Biogeochemical Transformations in Oil Reservoirs.</title>
        <authorList>
            <person name="Hu P."/>
            <person name="Tom L."/>
            <person name="Singh A."/>
            <person name="Thomas B.C."/>
            <person name="Baker B.J."/>
            <person name="Piceno Y.M."/>
            <person name="Andersen G.L."/>
            <person name="Banfield J.F."/>
        </authorList>
    </citation>
    <scope>NUCLEOTIDE SEQUENCE [LARGE SCALE GENOMIC DNA]</scope>
</reference>
<accession>A0A117M4H0</accession>
<evidence type="ECO:0000256" key="11">
    <source>
        <dbReference type="ARBA" id="ARBA00022989"/>
    </source>
</evidence>
<feature type="transmembrane region" description="Helical" evidence="14">
    <location>
        <begin position="184"/>
        <end position="203"/>
    </location>
</feature>
<keyword evidence="7 14" id="KW-0812">Transmembrane</keyword>
<dbReference type="SUPFAM" id="SSF55874">
    <property type="entry name" value="ATPase domain of HSP90 chaperone/DNA topoisomerase II/histidine kinase"/>
    <property type="match status" value="1"/>
</dbReference>
<dbReference type="Pfam" id="PF00989">
    <property type="entry name" value="PAS"/>
    <property type="match status" value="1"/>
</dbReference>
<dbReference type="Pfam" id="PF14689">
    <property type="entry name" value="SPOB_a"/>
    <property type="match status" value="1"/>
</dbReference>
<evidence type="ECO:0000313" key="18">
    <source>
        <dbReference type="Proteomes" id="UP000054705"/>
    </source>
</evidence>
<dbReference type="InterPro" id="IPR005467">
    <property type="entry name" value="His_kinase_dom"/>
</dbReference>
<dbReference type="Proteomes" id="UP000054705">
    <property type="component" value="Unassembled WGS sequence"/>
</dbReference>
<evidence type="ECO:0000256" key="7">
    <source>
        <dbReference type="ARBA" id="ARBA00022692"/>
    </source>
</evidence>
<sequence>MIGIFQTLKIKKKFFHLRTKIAVLSFGSVLLAILVGGFIVVEKISDTMEKEIGMRAIAIARTMAQYEEIKNNIGKLDGMDKIQPLAERTRLATGVEYIVVVDMKGIRYSHPVEERIGKKFTGSDLGPALANNEYVSRAEGVLGPSVRAFVPVKVDEGTRQVGVVIVGILTPTIGSILRTINVQLYSSLAAGLIVGLLGSLYLAKKIKSAMFSLEPEEIARLLEERVAIFQAMGEGIIAIDNESRVTIANDEALRIIGKSHEEIIGHDVKDVIPHTHLPEVLETGQAQNNFEMFLNNTIVLVNRVPVMYEGEIIGAVSTFQDKTEVNRLAEELTGVKAFVEALRVQNHEHMNKLHTIAGLVQLEKYEQALDYIFDVTEEQQKVTRLLTENIFDSSIAGLLLGKYGRAKELKIDFEIDPGTNLKELPSRLEAGDLVLIIGNLIENAFDAVRYKNSGDRTVYFGMFDNSDQLSIKVSDQGHGIPMAERKKVFKHGFTTKGSENQGLGLYLVKRYIDLAGGSISIKCPKKGGSEFVVYLPKN</sequence>
<evidence type="ECO:0000256" key="3">
    <source>
        <dbReference type="ARBA" id="ARBA00012438"/>
    </source>
</evidence>
<evidence type="ECO:0000259" key="15">
    <source>
        <dbReference type="PROSITE" id="PS50109"/>
    </source>
</evidence>
<keyword evidence="9 17" id="KW-0418">Kinase</keyword>
<keyword evidence="10" id="KW-0067">ATP-binding</keyword>
<dbReference type="FunFam" id="1.10.287.130:FF:000011">
    <property type="entry name" value="Sensor histidine kinase DcuS"/>
    <property type="match status" value="1"/>
</dbReference>
<organism evidence="17 18">
    <name type="scientific">Pelotomaculum thermopropionicum</name>
    <dbReference type="NCBI Taxonomy" id="110500"/>
    <lineage>
        <taxon>Bacteria</taxon>
        <taxon>Bacillati</taxon>
        <taxon>Bacillota</taxon>
        <taxon>Clostridia</taxon>
        <taxon>Eubacteriales</taxon>
        <taxon>Desulfotomaculaceae</taxon>
        <taxon>Pelotomaculum</taxon>
    </lineage>
</organism>
<dbReference type="SUPFAM" id="SSF103190">
    <property type="entry name" value="Sensory domain-like"/>
    <property type="match status" value="1"/>
</dbReference>
<comment type="subcellular location">
    <subcellularLocation>
        <location evidence="2">Cell membrane</location>
        <topology evidence="2">Multi-pass membrane protein</topology>
    </subcellularLocation>
</comment>
<dbReference type="SMART" id="SM00091">
    <property type="entry name" value="PAS"/>
    <property type="match status" value="1"/>
</dbReference>
<dbReference type="Gene3D" id="3.30.565.10">
    <property type="entry name" value="Histidine kinase-like ATPase, C-terminal domain"/>
    <property type="match status" value="1"/>
</dbReference>
<dbReference type="InterPro" id="IPR016120">
    <property type="entry name" value="Sig_transdc_His_kin_SpoOB"/>
</dbReference>
<dbReference type="InterPro" id="IPR036890">
    <property type="entry name" value="HATPase_C_sf"/>
</dbReference>
<dbReference type="InterPro" id="IPR013767">
    <property type="entry name" value="PAS_fold"/>
</dbReference>
<keyword evidence="6" id="KW-0808">Transferase</keyword>
<dbReference type="CDD" id="cd00130">
    <property type="entry name" value="PAS"/>
    <property type="match status" value="1"/>
</dbReference>
<evidence type="ECO:0000259" key="16">
    <source>
        <dbReference type="PROSITE" id="PS50112"/>
    </source>
</evidence>
<dbReference type="InterPro" id="IPR035965">
    <property type="entry name" value="PAS-like_dom_sf"/>
</dbReference>
<keyword evidence="12" id="KW-0902">Two-component regulatory system</keyword>
<keyword evidence="4" id="KW-1003">Cell membrane</keyword>
<dbReference type="EMBL" id="LGGS01000014">
    <property type="protein sequence ID" value="KUK83827.1"/>
    <property type="molecule type" value="Genomic_DNA"/>
</dbReference>
<feature type="transmembrane region" description="Helical" evidence="14">
    <location>
        <begin position="21"/>
        <end position="41"/>
    </location>
</feature>
<dbReference type="GO" id="GO:0005886">
    <property type="term" value="C:plasma membrane"/>
    <property type="evidence" value="ECO:0007669"/>
    <property type="project" value="UniProtKB-SubCell"/>
</dbReference>
<dbReference type="PROSITE" id="PS50109">
    <property type="entry name" value="HIS_KIN"/>
    <property type="match status" value="1"/>
</dbReference>
<dbReference type="InterPro" id="IPR000014">
    <property type="entry name" value="PAS"/>
</dbReference>
<comment type="catalytic activity">
    <reaction evidence="1">
        <text>ATP + protein L-histidine = ADP + protein N-phospho-L-histidine.</text>
        <dbReference type="EC" id="2.7.13.3"/>
    </reaction>
</comment>
<dbReference type="SMART" id="SM00387">
    <property type="entry name" value="HATPase_c"/>
    <property type="match status" value="1"/>
</dbReference>
<dbReference type="AlphaFoldDB" id="A0A117M4H0"/>
<evidence type="ECO:0000256" key="14">
    <source>
        <dbReference type="SAM" id="Phobius"/>
    </source>
</evidence>
<dbReference type="InterPro" id="IPR003594">
    <property type="entry name" value="HATPase_dom"/>
</dbReference>
<keyword evidence="11 14" id="KW-1133">Transmembrane helix</keyword>
<evidence type="ECO:0000313" key="17">
    <source>
        <dbReference type="EMBL" id="KUK83827.1"/>
    </source>
</evidence>
<evidence type="ECO:0000256" key="10">
    <source>
        <dbReference type="ARBA" id="ARBA00022840"/>
    </source>
</evidence>
<dbReference type="InterPro" id="IPR033463">
    <property type="entry name" value="sCache_3"/>
</dbReference>
<evidence type="ECO:0000256" key="12">
    <source>
        <dbReference type="ARBA" id="ARBA00023012"/>
    </source>
</evidence>
<keyword evidence="8" id="KW-0547">Nucleotide-binding</keyword>
<feature type="domain" description="PAS" evidence="16">
    <location>
        <begin position="214"/>
        <end position="297"/>
    </location>
</feature>
<dbReference type="InterPro" id="IPR004358">
    <property type="entry name" value="Sig_transdc_His_kin-like_C"/>
</dbReference>
<dbReference type="EC" id="2.7.13.3" evidence="3"/>
<evidence type="ECO:0000256" key="1">
    <source>
        <dbReference type="ARBA" id="ARBA00000085"/>
    </source>
</evidence>
<dbReference type="NCBIfam" id="TIGR00229">
    <property type="entry name" value="sensory_box"/>
    <property type="match status" value="1"/>
</dbReference>
<evidence type="ECO:0000256" key="9">
    <source>
        <dbReference type="ARBA" id="ARBA00022777"/>
    </source>
</evidence>
<dbReference type="Pfam" id="PF02518">
    <property type="entry name" value="HATPase_c"/>
    <property type="match status" value="1"/>
</dbReference>
<dbReference type="InterPro" id="IPR029151">
    <property type="entry name" value="Sensor-like_sf"/>
</dbReference>
<dbReference type="PRINTS" id="PR00344">
    <property type="entry name" value="BCTRLSENSOR"/>
</dbReference>
<dbReference type="Gene3D" id="3.30.450.20">
    <property type="entry name" value="PAS domain"/>
    <property type="match status" value="2"/>
</dbReference>
<dbReference type="SUPFAM" id="SSF55785">
    <property type="entry name" value="PYP-like sensor domain (PAS domain)"/>
    <property type="match status" value="1"/>
</dbReference>
<keyword evidence="13 14" id="KW-0472">Membrane</keyword>
<evidence type="ECO:0000256" key="4">
    <source>
        <dbReference type="ARBA" id="ARBA00022475"/>
    </source>
</evidence>
<dbReference type="SUPFAM" id="SSF55890">
    <property type="entry name" value="Sporulation response regulatory protein Spo0B"/>
    <property type="match status" value="1"/>
</dbReference>
<evidence type="ECO:0000256" key="2">
    <source>
        <dbReference type="ARBA" id="ARBA00004651"/>
    </source>
</evidence>
<dbReference type="Gene3D" id="1.10.287.130">
    <property type="match status" value="1"/>
</dbReference>
<feature type="domain" description="Histidine kinase" evidence="15">
    <location>
        <begin position="323"/>
        <end position="538"/>
    </location>
</feature>
<evidence type="ECO:0000256" key="6">
    <source>
        <dbReference type="ARBA" id="ARBA00022679"/>
    </source>
</evidence>
<proteinExistence type="predicted"/>
<dbReference type="PANTHER" id="PTHR43547:SF10">
    <property type="entry name" value="SENSOR HISTIDINE KINASE DCUS"/>
    <property type="match status" value="1"/>
</dbReference>
<dbReference type="GO" id="GO:0006355">
    <property type="term" value="P:regulation of DNA-templated transcription"/>
    <property type="evidence" value="ECO:0007669"/>
    <property type="project" value="InterPro"/>
</dbReference>
<dbReference type="PANTHER" id="PTHR43547">
    <property type="entry name" value="TWO-COMPONENT HISTIDINE KINASE"/>
    <property type="match status" value="1"/>
</dbReference>
<dbReference type="Pfam" id="PF17203">
    <property type="entry name" value="sCache_3_2"/>
    <property type="match status" value="1"/>
</dbReference>
<evidence type="ECO:0000256" key="8">
    <source>
        <dbReference type="ARBA" id="ARBA00022741"/>
    </source>
</evidence>
<dbReference type="GO" id="GO:0000155">
    <property type="term" value="F:phosphorelay sensor kinase activity"/>
    <property type="evidence" value="ECO:0007669"/>
    <property type="project" value="InterPro"/>
</dbReference>
<evidence type="ECO:0000256" key="5">
    <source>
        <dbReference type="ARBA" id="ARBA00022553"/>
    </source>
</evidence>
<dbReference type="GO" id="GO:0005524">
    <property type="term" value="F:ATP binding"/>
    <property type="evidence" value="ECO:0007669"/>
    <property type="project" value="UniProtKB-KW"/>
</dbReference>
<evidence type="ECO:0000256" key="13">
    <source>
        <dbReference type="ARBA" id="ARBA00023136"/>
    </source>
</evidence>
<dbReference type="InterPro" id="IPR039506">
    <property type="entry name" value="SPOB_a"/>
</dbReference>
<keyword evidence="5" id="KW-0597">Phosphoprotein</keyword>
<name>A0A117M4H0_9FIRM</name>
<gene>
    <name evidence="17" type="ORF">XD97_0093</name>
</gene>
<dbReference type="PROSITE" id="PS50112">
    <property type="entry name" value="PAS"/>
    <property type="match status" value="1"/>
</dbReference>